<name>A0A9E2L2Z0_9SPIR</name>
<dbReference type="NCBIfam" id="TIGR01017">
    <property type="entry name" value="rpsD_bact"/>
    <property type="match status" value="1"/>
</dbReference>
<dbReference type="SMART" id="SM01390">
    <property type="entry name" value="Ribosomal_S4"/>
    <property type="match status" value="1"/>
</dbReference>
<evidence type="ECO:0000256" key="7">
    <source>
        <dbReference type="HAMAP-Rule" id="MF_01306"/>
    </source>
</evidence>
<dbReference type="Pfam" id="PF01479">
    <property type="entry name" value="S4"/>
    <property type="match status" value="1"/>
</dbReference>
<feature type="domain" description="Small ribosomal subunit protein uS4 N-terminal" evidence="11">
    <location>
        <begin position="3"/>
        <end position="98"/>
    </location>
</feature>
<evidence type="ECO:0000256" key="9">
    <source>
        <dbReference type="SAM" id="MobiDB-lite"/>
    </source>
</evidence>
<dbReference type="GO" id="GO:0003735">
    <property type="term" value="F:structural constituent of ribosome"/>
    <property type="evidence" value="ECO:0007669"/>
    <property type="project" value="InterPro"/>
</dbReference>
<dbReference type="Gene3D" id="3.10.290.10">
    <property type="entry name" value="RNA-binding S4 domain"/>
    <property type="match status" value="1"/>
</dbReference>
<keyword evidence="3 7" id="KW-0694">RNA-binding</keyword>
<protein>
    <recommendedName>
        <fullName evidence="6 7">Small ribosomal subunit protein uS4</fullName>
    </recommendedName>
</protein>
<evidence type="ECO:0000256" key="1">
    <source>
        <dbReference type="ARBA" id="ARBA00007465"/>
    </source>
</evidence>
<accession>A0A9E2L2Z0</accession>
<dbReference type="InterPro" id="IPR022801">
    <property type="entry name" value="Ribosomal_uS4"/>
</dbReference>
<dbReference type="GO" id="GO:0015935">
    <property type="term" value="C:small ribosomal subunit"/>
    <property type="evidence" value="ECO:0007669"/>
    <property type="project" value="InterPro"/>
</dbReference>
<keyword evidence="5 7" id="KW-0687">Ribonucleoprotein</keyword>
<dbReference type="Gene3D" id="1.10.1050.10">
    <property type="entry name" value="Ribosomal Protein S4 Delta 41, Chain A, domain 1"/>
    <property type="match status" value="1"/>
</dbReference>
<dbReference type="Pfam" id="PF00163">
    <property type="entry name" value="Ribosomal_S4"/>
    <property type="match status" value="1"/>
</dbReference>
<feature type="domain" description="RNA-binding S4" evidence="10">
    <location>
        <begin position="99"/>
        <end position="163"/>
    </location>
</feature>
<dbReference type="InterPro" id="IPR001912">
    <property type="entry name" value="Ribosomal_uS4_N"/>
</dbReference>
<dbReference type="PROSITE" id="PS50889">
    <property type="entry name" value="S4"/>
    <property type="match status" value="1"/>
</dbReference>
<dbReference type="InterPro" id="IPR018079">
    <property type="entry name" value="Ribosomal_uS4_CS"/>
</dbReference>
<dbReference type="PANTHER" id="PTHR11831:SF4">
    <property type="entry name" value="SMALL RIBOSOMAL SUBUNIT PROTEIN US4M"/>
    <property type="match status" value="1"/>
</dbReference>
<feature type="compositionally biased region" description="Basic and acidic residues" evidence="9">
    <location>
        <begin position="40"/>
        <end position="53"/>
    </location>
</feature>
<comment type="subunit">
    <text evidence="7">Part of the 30S ribosomal subunit. Contacts protein S5. The interaction surface between S4 and S5 is involved in control of translational fidelity.</text>
</comment>
<evidence type="ECO:0000256" key="5">
    <source>
        <dbReference type="ARBA" id="ARBA00023274"/>
    </source>
</evidence>
<feature type="region of interest" description="Disordered" evidence="9">
    <location>
        <begin position="30"/>
        <end position="53"/>
    </location>
</feature>
<evidence type="ECO:0000256" key="8">
    <source>
        <dbReference type="RuleBase" id="RU003699"/>
    </source>
</evidence>
<organism evidence="12 13">
    <name type="scientific">Candidatus Treponema excrementipullorum</name>
    <dbReference type="NCBI Taxonomy" id="2838768"/>
    <lineage>
        <taxon>Bacteria</taxon>
        <taxon>Pseudomonadati</taxon>
        <taxon>Spirochaetota</taxon>
        <taxon>Spirochaetia</taxon>
        <taxon>Spirochaetales</taxon>
        <taxon>Treponemataceae</taxon>
        <taxon>Treponema</taxon>
    </lineage>
</organism>
<evidence type="ECO:0000256" key="6">
    <source>
        <dbReference type="ARBA" id="ARBA00035254"/>
    </source>
</evidence>
<keyword evidence="2 7" id="KW-0699">rRNA-binding</keyword>
<dbReference type="InterPro" id="IPR005709">
    <property type="entry name" value="Ribosomal_uS4_bac-type"/>
</dbReference>
<dbReference type="GO" id="GO:0019843">
    <property type="term" value="F:rRNA binding"/>
    <property type="evidence" value="ECO:0007669"/>
    <property type="project" value="UniProtKB-UniRule"/>
</dbReference>
<dbReference type="HAMAP" id="MF_01306_B">
    <property type="entry name" value="Ribosomal_uS4_B"/>
    <property type="match status" value="1"/>
</dbReference>
<dbReference type="CDD" id="cd00165">
    <property type="entry name" value="S4"/>
    <property type="match status" value="1"/>
</dbReference>
<dbReference type="PROSITE" id="PS00632">
    <property type="entry name" value="RIBOSOMAL_S4"/>
    <property type="match status" value="1"/>
</dbReference>
<sequence length="211" mass="23788">MARYTGPVCRLCRTEGKKLGLKGERCNSDKCPINKKRGAPGKDPKSRAGKRSEYGLQLREKQKIKRIYGMLEKQFHLTFEHAQRMSGVTGENLIKLLESRLDNVVFRMHLATSRSQARQLVSHRHILVNGKSVNIPSYEVKPGDTIEVREGSKKMAAIMGALSEVSKSGTMPWITIDVDAQKGTFVAYPRREEVTDLADVKEQLVVELYSK</sequence>
<dbReference type="Proteomes" id="UP000823914">
    <property type="component" value="Unassembled WGS sequence"/>
</dbReference>
<dbReference type="GO" id="GO:0042274">
    <property type="term" value="P:ribosomal small subunit biogenesis"/>
    <property type="evidence" value="ECO:0007669"/>
    <property type="project" value="TreeGrafter"/>
</dbReference>
<dbReference type="FunFam" id="3.10.290.10:FF:000001">
    <property type="entry name" value="30S ribosomal protein S4"/>
    <property type="match status" value="1"/>
</dbReference>
<comment type="similarity">
    <text evidence="1 7 8">Belongs to the universal ribosomal protein uS4 family.</text>
</comment>
<dbReference type="AlphaFoldDB" id="A0A9E2L2Z0"/>
<keyword evidence="4 7" id="KW-0689">Ribosomal protein</keyword>
<dbReference type="SMART" id="SM00363">
    <property type="entry name" value="S4"/>
    <property type="match status" value="1"/>
</dbReference>
<gene>
    <name evidence="7 12" type="primary">rpsD</name>
    <name evidence="12" type="ORF">IAA16_07200</name>
</gene>
<reference evidence="12" key="1">
    <citation type="journal article" date="2021" name="PeerJ">
        <title>Extensive microbial diversity within the chicken gut microbiome revealed by metagenomics and culture.</title>
        <authorList>
            <person name="Gilroy R."/>
            <person name="Ravi A."/>
            <person name="Getino M."/>
            <person name="Pursley I."/>
            <person name="Horton D.L."/>
            <person name="Alikhan N.F."/>
            <person name="Baker D."/>
            <person name="Gharbi K."/>
            <person name="Hall N."/>
            <person name="Watson M."/>
            <person name="Adriaenssens E.M."/>
            <person name="Foster-Nyarko E."/>
            <person name="Jarju S."/>
            <person name="Secka A."/>
            <person name="Antonio M."/>
            <person name="Oren A."/>
            <person name="Chaudhuri R.R."/>
            <person name="La Ragione R."/>
            <person name="Hildebrand F."/>
            <person name="Pallen M.J."/>
        </authorList>
    </citation>
    <scope>NUCLEOTIDE SEQUENCE</scope>
    <source>
        <strain evidence="12">Gambia15-2214</strain>
    </source>
</reference>
<evidence type="ECO:0000259" key="11">
    <source>
        <dbReference type="SMART" id="SM01390"/>
    </source>
</evidence>
<proteinExistence type="inferred from homology"/>
<comment type="caution">
    <text evidence="12">The sequence shown here is derived from an EMBL/GenBank/DDBJ whole genome shotgun (WGS) entry which is preliminary data.</text>
</comment>
<comment type="function">
    <text evidence="7">With S5 and S12 plays an important role in translational accuracy.</text>
</comment>
<evidence type="ECO:0000256" key="3">
    <source>
        <dbReference type="ARBA" id="ARBA00022884"/>
    </source>
</evidence>
<evidence type="ECO:0000256" key="4">
    <source>
        <dbReference type="ARBA" id="ARBA00022980"/>
    </source>
</evidence>
<dbReference type="EMBL" id="JAHLFV010000169">
    <property type="protein sequence ID" value="MBU3850334.1"/>
    <property type="molecule type" value="Genomic_DNA"/>
</dbReference>
<dbReference type="NCBIfam" id="NF003717">
    <property type="entry name" value="PRK05327.1"/>
    <property type="match status" value="1"/>
</dbReference>
<dbReference type="InterPro" id="IPR036986">
    <property type="entry name" value="S4_RNA-bd_sf"/>
</dbReference>
<comment type="function">
    <text evidence="7">One of the primary rRNA binding proteins, it binds directly to 16S rRNA where it nucleates assembly of the body of the 30S subunit.</text>
</comment>
<dbReference type="PANTHER" id="PTHR11831">
    <property type="entry name" value="30S 40S RIBOSOMAL PROTEIN"/>
    <property type="match status" value="1"/>
</dbReference>
<evidence type="ECO:0000256" key="2">
    <source>
        <dbReference type="ARBA" id="ARBA00022730"/>
    </source>
</evidence>
<dbReference type="GO" id="GO:0006412">
    <property type="term" value="P:translation"/>
    <property type="evidence" value="ECO:0007669"/>
    <property type="project" value="UniProtKB-UniRule"/>
</dbReference>
<dbReference type="FunFam" id="1.10.1050.10:FF:000001">
    <property type="entry name" value="30S ribosomal protein S4"/>
    <property type="match status" value="1"/>
</dbReference>
<reference evidence="12" key="2">
    <citation type="submission" date="2021-04" db="EMBL/GenBank/DDBJ databases">
        <authorList>
            <person name="Gilroy R."/>
        </authorList>
    </citation>
    <scope>NUCLEOTIDE SEQUENCE</scope>
    <source>
        <strain evidence="12">Gambia15-2214</strain>
    </source>
</reference>
<dbReference type="InterPro" id="IPR002942">
    <property type="entry name" value="S4_RNA-bd"/>
</dbReference>
<evidence type="ECO:0000313" key="13">
    <source>
        <dbReference type="Proteomes" id="UP000823914"/>
    </source>
</evidence>
<evidence type="ECO:0000313" key="12">
    <source>
        <dbReference type="EMBL" id="MBU3850334.1"/>
    </source>
</evidence>
<evidence type="ECO:0000259" key="10">
    <source>
        <dbReference type="SMART" id="SM00363"/>
    </source>
</evidence>
<dbReference type="SUPFAM" id="SSF55174">
    <property type="entry name" value="Alpha-L RNA-binding motif"/>
    <property type="match status" value="1"/>
</dbReference>